<evidence type="ECO:0000256" key="9">
    <source>
        <dbReference type="ARBA" id="ARBA00023136"/>
    </source>
</evidence>
<keyword evidence="7" id="KW-0653">Protein transport</keyword>
<name>A0ABU4YDJ8_9HYPH</name>
<dbReference type="RefSeq" id="WP_320294857.1">
    <property type="nucleotide sequence ID" value="NZ_JAVIIU010000003.1"/>
</dbReference>
<comment type="similarity">
    <text evidence="10">Belongs to the binding-protein-dependent transport system permease family. OppBC subfamily.</text>
</comment>
<dbReference type="InterPro" id="IPR035906">
    <property type="entry name" value="MetI-like_sf"/>
</dbReference>
<dbReference type="PANTHER" id="PTHR43386">
    <property type="entry name" value="OLIGOPEPTIDE TRANSPORT SYSTEM PERMEASE PROTEIN APPC"/>
    <property type="match status" value="1"/>
</dbReference>
<evidence type="ECO:0000313" key="15">
    <source>
        <dbReference type="Proteomes" id="UP001280156"/>
    </source>
</evidence>
<dbReference type="EMBL" id="JAVIIV010000003">
    <property type="protein sequence ID" value="MDX8485026.1"/>
    <property type="molecule type" value="Genomic_DNA"/>
</dbReference>
<evidence type="ECO:0000256" key="5">
    <source>
        <dbReference type="ARBA" id="ARBA00022692"/>
    </source>
</evidence>
<dbReference type="Pfam" id="PF12911">
    <property type="entry name" value="OppC_N"/>
    <property type="match status" value="1"/>
</dbReference>
<evidence type="ECO:0000256" key="1">
    <source>
        <dbReference type="ARBA" id="ARBA00004429"/>
    </source>
</evidence>
<dbReference type="SUPFAM" id="SSF161098">
    <property type="entry name" value="MetI-like"/>
    <property type="match status" value="1"/>
</dbReference>
<feature type="transmembrane region" description="Helical" evidence="12">
    <location>
        <begin position="208"/>
        <end position="230"/>
    </location>
</feature>
<dbReference type="PROSITE" id="PS50928">
    <property type="entry name" value="ABC_TM1"/>
    <property type="match status" value="1"/>
</dbReference>
<evidence type="ECO:0000256" key="3">
    <source>
        <dbReference type="ARBA" id="ARBA00022475"/>
    </source>
</evidence>
<evidence type="ECO:0000256" key="4">
    <source>
        <dbReference type="ARBA" id="ARBA00022519"/>
    </source>
</evidence>
<evidence type="ECO:0000313" key="14">
    <source>
        <dbReference type="EMBL" id="MDX8485026.1"/>
    </source>
</evidence>
<proteinExistence type="inferred from homology"/>
<dbReference type="CDD" id="cd06261">
    <property type="entry name" value="TM_PBP2"/>
    <property type="match status" value="1"/>
</dbReference>
<feature type="transmembrane region" description="Helical" evidence="12">
    <location>
        <begin position="175"/>
        <end position="196"/>
    </location>
</feature>
<keyword evidence="8 12" id="KW-1133">Transmembrane helix</keyword>
<evidence type="ECO:0000259" key="13">
    <source>
        <dbReference type="PROSITE" id="PS50928"/>
    </source>
</evidence>
<keyword evidence="4" id="KW-0997">Cell inner membrane</keyword>
<evidence type="ECO:0000256" key="6">
    <source>
        <dbReference type="ARBA" id="ARBA00022856"/>
    </source>
</evidence>
<dbReference type="Proteomes" id="UP001280156">
    <property type="component" value="Unassembled WGS sequence"/>
</dbReference>
<evidence type="ECO:0000256" key="7">
    <source>
        <dbReference type="ARBA" id="ARBA00022927"/>
    </source>
</evidence>
<comment type="caution">
    <text evidence="14">The sequence shown here is derived from an EMBL/GenBank/DDBJ whole genome shotgun (WGS) entry which is preliminary data.</text>
</comment>
<keyword evidence="15" id="KW-1185">Reference proteome</keyword>
<evidence type="ECO:0000256" key="11">
    <source>
        <dbReference type="ARBA" id="ARBA00072251"/>
    </source>
</evidence>
<dbReference type="InterPro" id="IPR000515">
    <property type="entry name" value="MetI-like"/>
</dbReference>
<organism evidence="14 15">
    <name type="scientific">Mesorhizobium humile</name>
    <dbReference type="NCBI Taxonomy" id="3072313"/>
    <lineage>
        <taxon>Bacteria</taxon>
        <taxon>Pseudomonadati</taxon>
        <taxon>Pseudomonadota</taxon>
        <taxon>Alphaproteobacteria</taxon>
        <taxon>Hyphomicrobiales</taxon>
        <taxon>Phyllobacteriaceae</taxon>
        <taxon>Mesorhizobium</taxon>
    </lineage>
</organism>
<evidence type="ECO:0000256" key="12">
    <source>
        <dbReference type="RuleBase" id="RU363032"/>
    </source>
</evidence>
<keyword evidence="6" id="KW-0571">Peptide transport</keyword>
<dbReference type="PANTHER" id="PTHR43386:SF2">
    <property type="entry name" value="OLIGOPEPTIDE TRANSPORT SYSTEM PERMEASE PROTEIN OPPC"/>
    <property type="match status" value="1"/>
</dbReference>
<protein>
    <recommendedName>
        <fullName evidence="11">Oligopeptide transport system permease protein OppC</fullName>
    </recommendedName>
</protein>
<keyword evidence="3" id="KW-1003">Cell membrane</keyword>
<feature type="transmembrane region" description="Helical" evidence="12">
    <location>
        <begin position="34"/>
        <end position="52"/>
    </location>
</feature>
<sequence length="374" mass="41383">MTDLAVAVPEPIVGRSLWGNAWARLKRNRAAMLSLYYLAFIAVISICGPWVVPHEYTTIYGDYVRMPPSVSAYPKPEMIQGALGDAIKRMRADIKEWHQDGNRVIVTVTSTKPIDDRNIRYLDRSDAFDDTRIESKSPDGLEVTMSSAVKQQYFFFGTDNTGRDLLSRTLMAGRISLAIGLLAGVVAGVIGVIYGATAGFSGGRVDEVMMRIVDVLYSLPFIFFVIMLVVFFGRNFVLMFLAVGAVLWLDMARIVRGQALSIRRQEYVQAAEAMGVGQRGILLRHVIPNLLGPVVIYMTLLVPQVIILESFLSFLGLGVQEPMTSWGVLISVGAKNIGYANWLLLFPAFFLVSTLFALNFVGDGLRDALDPKDR</sequence>
<evidence type="ECO:0000256" key="2">
    <source>
        <dbReference type="ARBA" id="ARBA00022448"/>
    </source>
</evidence>
<feature type="domain" description="ABC transmembrane type-1" evidence="13">
    <location>
        <begin position="173"/>
        <end position="362"/>
    </location>
</feature>
<dbReference type="Gene3D" id="1.10.3720.10">
    <property type="entry name" value="MetI-like"/>
    <property type="match status" value="1"/>
</dbReference>
<keyword evidence="2 12" id="KW-0813">Transport</keyword>
<comment type="subcellular location">
    <subcellularLocation>
        <location evidence="1">Cell inner membrane</location>
        <topology evidence="1">Multi-pass membrane protein</topology>
    </subcellularLocation>
    <subcellularLocation>
        <location evidence="12">Cell membrane</location>
        <topology evidence="12">Multi-pass membrane protein</topology>
    </subcellularLocation>
</comment>
<dbReference type="Pfam" id="PF00528">
    <property type="entry name" value="BPD_transp_1"/>
    <property type="match status" value="1"/>
</dbReference>
<feature type="transmembrane region" description="Helical" evidence="12">
    <location>
        <begin position="339"/>
        <end position="362"/>
    </location>
</feature>
<gene>
    <name evidence="14" type="ORF">RFM52_07470</name>
</gene>
<reference evidence="14 15" key="1">
    <citation type="submission" date="2023-08" db="EMBL/GenBank/DDBJ databases">
        <title>Implementing the SeqCode for naming new Mesorhizobium species isolated from Vachellia karroo root nodules.</title>
        <authorList>
            <person name="Van Lill M."/>
        </authorList>
    </citation>
    <scope>NUCLEOTIDE SEQUENCE [LARGE SCALE GENOMIC DNA]</scope>
    <source>
        <strain evidence="14 15">VK2B</strain>
    </source>
</reference>
<evidence type="ECO:0000256" key="8">
    <source>
        <dbReference type="ARBA" id="ARBA00022989"/>
    </source>
</evidence>
<keyword evidence="9 12" id="KW-0472">Membrane</keyword>
<dbReference type="InterPro" id="IPR050366">
    <property type="entry name" value="BP-dependent_transpt_permease"/>
</dbReference>
<accession>A0ABU4YDJ8</accession>
<feature type="transmembrane region" description="Helical" evidence="12">
    <location>
        <begin position="294"/>
        <end position="319"/>
    </location>
</feature>
<keyword evidence="5 12" id="KW-0812">Transmembrane</keyword>
<dbReference type="InterPro" id="IPR025966">
    <property type="entry name" value="OppC_N"/>
</dbReference>
<evidence type="ECO:0000256" key="10">
    <source>
        <dbReference type="ARBA" id="ARBA00024202"/>
    </source>
</evidence>